<evidence type="ECO:0000256" key="1">
    <source>
        <dbReference type="ARBA" id="ARBA00005261"/>
    </source>
</evidence>
<dbReference type="Proteomes" id="UP001652621">
    <property type="component" value="Unplaced"/>
</dbReference>
<reference evidence="4" key="1">
    <citation type="submission" date="2020-05" db="UniProtKB">
        <authorList>
            <consortium name="EnsemblMetazoa"/>
        </authorList>
    </citation>
    <scope>IDENTIFICATION</scope>
    <source>
        <strain evidence="4">Aabys</strain>
    </source>
</reference>
<organism evidence="4">
    <name type="scientific">Musca domestica</name>
    <name type="common">House fly</name>
    <dbReference type="NCBI Taxonomy" id="7370"/>
    <lineage>
        <taxon>Eukaryota</taxon>
        <taxon>Metazoa</taxon>
        <taxon>Ecdysozoa</taxon>
        <taxon>Arthropoda</taxon>
        <taxon>Hexapoda</taxon>
        <taxon>Insecta</taxon>
        <taxon>Pterygota</taxon>
        <taxon>Neoptera</taxon>
        <taxon>Endopterygota</taxon>
        <taxon>Diptera</taxon>
        <taxon>Brachycera</taxon>
        <taxon>Muscomorpha</taxon>
        <taxon>Muscoidea</taxon>
        <taxon>Muscidae</taxon>
        <taxon>Musca</taxon>
    </lineage>
</organism>
<name>A0A1I8M3J2_MUSDO</name>
<dbReference type="AlphaFoldDB" id="A0A1I8M3J2"/>
<protein>
    <recommendedName>
        <fullName evidence="2">Proteasome assembly chaperone 1</fullName>
    </recommendedName>
</protein>
<dbReference type="eggNOG" id="ENOG502RTHT">
    <property type="taxonomic scope" value="Eukaryota"/>
</dbReference>
<sequence>MGCPMGFGEINIPSSRAFWDDCDEDECPKVEAKKLQLEFESCPEQAEWKNKCKRMLVFEGPSISSFAEATLLLNGSQKIAAIPSKKSSLHYVPTTKLLIAIVDEDLTPSGEICQLLLELCKAEEVITVTIKAKVEYKTENVAAVRDAITFIRSIDGVLNHIEALEAPNFIAGVAAGISSWRCNEGLKTQSYVVYTDNLALDPLAAKPVLALLKDLNIDYSSSYKPKKRDDSHLYM</sequence>
<evidence type="ECO:0000256" key="3">
    <source>
        <dbReference type="ARBA" id="ARBA00023186"/>
    </source>
</evidence>
<gene>
    <name evidence="4" type="primary">101892192</name>
    <name evidence="6" type="synonym">LOC101892192</name>
</gene>
<evidence type="ECO:0000256" key="2">
    <source>
        <dbReference type="ARBA" id="ARBA00019180"/>
    </source>
</evidence>
<dbReference type="GO" id="GO:0070628">
    <property type="term" value="F:proteasome binding"/>
    <property type="evidence" value="ECO:0007669"/>
    <property type="project" value="TreeGrafter"/>
</dbReference>
<dbReference type="GO" id="GO:0080129">
    <property type="term" value="P:proteasome core complex assembly"/>
    <property type="evidence" value="ECO:0007669"/>
    <property type="project" value="TreeGrafter"/>
</dbReference>
<dbReference type="InterPro" id="IPR016565">
    <property type="entry name" value="Proteasome_assmbl_chp_1"/>
</dbReference>
<evidence type="ECO:0000313" key="4">
    <source>
        <dbReference type="EnsemblMetazoa" id="MDOA000884-PA"/>
    </source>
</evidence>
<dbReference type="OrthoDB" id="17536at2759"/>
<dbReference type="RefSeq" id="XP_005191521.1">
    <property type="nucleotide sequence ID" value="XM_005191464.3"/>
</dbReference>
<accession>A0A1I8M3J2</accession>
<keyword evidence="3" id="KW-0143">Chaperone</keyword>
<evidence type="ECO:0000313" key="5">
    <source>
        <dbReference type="Proteomes" id="UP001652621"/>
    </source>
</evidence>
<dbReference type="STRING" id="7370.A0A1I8M3J2"/>
<dbReference type="GO" id="GO:0005783">
    <property type="term" value="C:endoplasmic reticulum"/>
    <property type="evidence" value="ECO:0007669"/>
    <property type="project" value="InterPro"/>
</dbReference>
<proteinExistence type="inferred from homology"/>
<dbReference type="VEuPathDB" id="VectorBase:MDOMA2_004659"/>
<dbReference type="VEuPathDB" id="VectorBase:MDOA000884"/>
<dbReference type="PANTHER" id="PTHR15069">
    <property type="entry name" value="PROTEASOME ASSEMBLY CHAPERONE 1"/>
    <property type="match status" value="1"/>
</dbReference>
<evidence type="ECO:0000313" key="6">
    <source>
        <dbReference type="RefSeq" id="XP_005191521.1"/>
    </source>
</evidence>
<keyword evidence="5" id="KW-1185">Reference proteome</keyword>
<reference evidence="6" key="2">
    <citation type="submission" date="2025-04" db="UniProtKB">
        <authorList>
            <consortium name="RefSeq"/>
        </authorList>
    </citation>
    <scope>IDENTIFICATION</scope>
    <source>
        <strain evidence="6">Aabys</strain>
    </source>
</reference>
<dbReference type="KEGG" id="mde:101892192"/>
<comment type="similarity">
    <text evidence="1">Belongs to the PSMG1 family.</text>
</comment>
<dbReference type="PANTHER" id="PTHR15069:SF1">
    <property type="entry name" value="PROTEASOME ASSEMBLY CHAPERONE 1"/>
    <property type="match status" value="1"/>
</dbReference>
<dbReference type="EnsemblMetazoa" id="MDOA000884-RA">
    <property type="protein sequence ID" value="MDOA000884-PA"/>
    <property type="gene ID" value="MDOA000884"/>
</dbReference>